<feature type="compositionally biased region" description="Basic and acidic residues" evidence="1">
    <location>
        <begin position="63"/>
        <end position="74"/>
    </location>
</feature>
<dbReference type="AlphaFoldDB" id="A0A9X9M1R8"/>
<gene>
    <name evidence="2" type="ORF">BN2614_LOCUS3</name>
</gene>
<sequence>MDGSKKMADKLAMGKIPSFHKAKQKKTETRIPCRPKKPLSRRSGMKFPKNLEDSPAPSSLRHSSHDMDKEPPARWTRVSDKLHCEPGHSVPMLLTCGSLRRPLIGLPNSPVCPGIVQQVICMINEKNTYFVAKKDTYIQKSPTKLRILIR</sequence>
<evidence type="ECO:0000313" key="2">
    <source>
        <dbReference type="EMBL" id="VCX20126.1"/>
    </source>
</evidence>
<comment type="caution">
    <text evidence="2">The sequence shown here is derived from an EMBL/GenBank/DDBJ whole genome shotgun (WGS) entry which is preliminary data.</text>
</comment>
<keyword evidence="3" id="KW-1185">Reference proteome</keyword>
<dbReference type="EMBL" id="CYRY02037091">
    <property type="protein sequence ID" value="VCX20126.1"/>
    <property type="molecule type" value="Genomic_DNA"/>
</dbReference>
<protein>
    <submittedName>
        <fullName evidence="2">Uncharacterized protein</fullName>
    </submittedName>
</protein>
<evidence type="ECO:0000256" key="1">
    <source>
        <dbReference type="SAM" id="MobiDB-lite"/>
    </source>
</evidence>
<reference evidence="2 3" key="1">
    <citation type="submission" date="2018-10" db="EMBL/GenBank/DDBJ databases">
        <authorList>
            <person name="Ekblom R."/>
            <person name="Jareborg N."/>
        </authorList>
    </citation>
    <scope>NUCLEOTIDE SEQUENCE [LARGE SCALE GENOMIC DNA]</scope>
    <source>
        <tissue evidence="2">Muscle</tissue>
    </source>
</reference>
<proteinExistence type="predicted"/>
<evidence type="ECO:0000313" key="3">
    <source>
        <dbReference type="Proteomes" id="UP000269945"/>
    </source>
</evidence>
<organism evidence="2 3">
    <name type="scientific">Gulo gulo</name>
    <name type="common">Wolverine</name>
    <name type="synonym">Gluton</name>
    <dbReference type="NCBI Taxonomy" id="48420"/>
    <lineage>
        <taxon>Eukaryota</taxon>
        <taxon>Metazoa</taxon>
        <taxon>Chordata</taxon>
        <taxon>Craniata</taxon>
        <taxon>Vertebrata</taxon>
        <taxon>Euteleostomi</taxon>
        <taxon>Mammalia</taxon>
        <taxon>Eutheria</taxon>
        <taxon>Laurasiatheria</taxon>
        <taxon>Carnivora</taxon>
        <taxon>Caniformia</taxon>
        <taxon>Musteloidea</taxon>
        <taxon>Mustelidae</taxon>
        <taxon>Guloninae</taxon>
        <taxon>Gulo</taxon>
    </lineage>
</organism>
<name>A0A9X9M1R8_GULGU</name>
<feature type="region of interest" description="Disordered" evidence="1">
    <location>
        <begin position="1"/>
        <end position="74"/>
    </location>
</feature>
<dbReference type="Proteomes" id="UP000269945">
    <property type="component" value="Unassembled WGS sequence"/>
</dbReference>
<feature type="compositionally biased region" description="Basic residues" evidence="1">
    <location>
        <begin position="33"/>
        <end position="44"/>
    </location>
</feature>
<accession>A0A9X9M1R8</accession>